<keyword evidence="3" id="KW-1185">Reference proteome</keyword>
<dbReference type="InterPro" id="IPR036397">
    <property type="entry name" value="RNaseH_sf"/>
</dbReference>
<reference evidence="2 3" key="1">
    <citation type="journal article" date="2022" name="Allergy">
        <title>Genome assembly and annotation of Periplaneta americana reveal a comprehensive cockroach allergen profile.</title>
        <authorList>
            <person name="Wang L."/>
            <person name="Xiong Q."/>
            <person name="Saelim N."/>
            <person name="Wang L."/>
            <person name="Nong W."/>
            <person name="Wan A.T."/>
            <person name="Shi M."/>
            <person name="Liu X."/>
            <person name="Cao Q."/>
            <person name="Hui J.H.L."/>
            <person name="Sookrung N."/>
            <person name="Leung T.F."/>
            <person name="Tungtrongchitr A."/>
            <person name="Tsui S.K.W."/>
        </authorList>
    </citation>
    <scope>NUCLEOTIDE SEQUENCE [LARGE SCALE GENOMIC DNA]</scope>
    <source>
        <strain evidence="2">PWHHKU_190912</strain>
    </source>
</reference>
<dbReference type="EMBL" id="JAJSOF020000015">
    <property type="protein sequence ID" value="KAJ4441512.1"/>
    <property type="molecule type" value="Genomic_DNA"/>
</dbReference>
<evidence type="ECO:0000256" key="1">
    <source>
        <dbReference type="SAM" id="MobiDB-lite"/>
    </source>
</evidence>
<protein>
    <submittedName>
        <fullName evidence="2">Uncharacterized protein</fullName>
    </submittedName>
</protein>
<organism evidence="2 3">
    <name type="scientific">Periplaneta americana</name>
    <name type="common">American cockroach</name>
    <name type="synonym">Blatta americana</name>
    <dbReference type="NCBI Taxonomy" id="6978"/>
    <lineage>
        <taxon>Eukaryota</taxon>
        <taxon>Metazoa</taxon>
        <taxon>Ecdysozoa</taxon>
        <taxon>Arthropoda</taxon>
        <taxon>Hexapoda</taxon>
        <taxon>Insecta</taxon>
        <taxon>Pterygota</taxon>
        <taxon>Neoptera</taxon>
        <taxon>Polyneoptera</taxon>
        <taxon>Dictyoptera</taxon>
        <taxon>Blattodea</taxon>
        <taxon>Blattoidea</taxon>
        <taxon>Blattidae</taxon>
        <taxon>Blattinae</taxon>
        <taxon>Periplaneta</taxon>
    </lineage>
</organism>
<dbReference type="Proteomes" id="UP001148838">
    <property type="component" value="Unassembled WGS sequence"/>
</dbReference>
<feature type="compositionally biased region" description="Acidic residues" evidence="1">
    <location>
        <begin position="113"/>
        <end position="132"/>
    </location>
</feature>
<proteinExistence type="predicted"/>
<name>A0ABQ8T6I6_PERAM</name>
<accession>A0ABQ8T6I6</accession>
<sequence>MCIVFQQDSAPCHCATDARDYLDDIFGNNWCGRGGPIMWPPNSPDLTPPDFFFWGFVKNDVNAQRPRDINDLRAKIFSAFEEHTPEMLDHKWYDSGQNDGNGSDDIGGISSDDGNDMNCNDDDNESNAETDQEDKKKWAGSLAKKKVSTEGCTGRNGEWEKNSV</sequence>
<evidence type="ECO:0000313" key="3">
    <source>
        <dbReference type="Proteomes" id="UP001148838"/>
    </source>
</evidence>
<comment type="caution">
    <text evidence="2">The sequence shown here is derived from an EMBL/GenBank/DDBJ whole genome shotgun (WGS) entry which is preliminary data.</text>
</comment>
<dbReference type="PANTHER" id="PTHR47326">
    <property type="entry name" value="TRANSPOSABLE ELEMENT TC3 TRANSPOSASE-LIKE PROTEIN"/>
    <property type="match status" value="1"/>
</dbReference>
<gene>
    <name evidence="2" type="ORF">ANN_11368</name>
</gene>
<feature type="region of interest" description="Disordered" evidence="1">
    <location>
        <begin position="88"/>
        <end position="164"/>
    </location>
</feature>
<feature type="compositionally biased region" description="Low complexity" evidence="1">
    <location>
        <begin position="94"/>
        <end position="112"/>
    </location>
</feature>
<dbReference type="PANTHER" id="PTHR47326:SF1">
    <property type="entry name" value="HTH PSQ-TYPE DOMAIN-CONTAINING PROTEIN"/>
    <property type="match status" value="1"/>
</dbReference>
<dbReference type="Gene3D" id="3.30.420.10">
    <property type="entry name" value="Ribonuclease H-like superfamily/Ribonuclease H"/>
    <property type="match status" value="1"/>
</dbReference>
<evidence type="ECO:0000313" key="2">
    <source>
        <dbReference type="EMBL" id="KAJ4441512.1"/>
    </source>
</evidence>